<reference evidence="2" key="2">
    <citation type="journal article" date="2007" name="Science">
        <title>Draft genome sequence of the sexually transmitted pathogen Trichomonas vaginalis.</title>
        <authorList>
            <person name="Carlton J.M."/>
            <person name="Hirt R.P."/>
            <person name="Silva J.C."/>
            <person name="Delcher A.L."/>
            <person name="Schatz M."/>
            <person name="Zhao Q."/>
            <person name="Wortman J.R."/>
            <person name="Bidwell S.L."/>
            <person name="Alsmark U.C.M."/>
            <person name="Besteiro S."/>
            <person name="Sicheritz-Ponten T."/>
            <person name="Noel C.J."/>
            <person name="Dacks J.B."/>
            <person name="Foster P.G."/>
            <person name="Simillion C."/>
            <person name="Van de Peer Y."/>
            <person name="Miranda-Saavedra D."/>
            <person name="Barton G.J."/>
            <person name="Westrop G.D."/>
            <person name="Mueller S."/>
            <person name="Dessi D."/>
            <person name="Fiori P.L."/>
            <person name="Ren Q."/>
            <person name="Paulsen I."/>
            <person name="Zhang H."/>
            <person name="Bastida-Corcuera F.D."/>
            <person name="Simoes-Barbosa A."/>
            <person name="Brown M.T."/>
            <person name="Hayes R.D."/>
            <person name="Mukherjee M."/>
            <person name="Okumura C.Y."/>
            <person name="Schneider R."/>
            <person name="Smith A.J."/>
            <person name="Vanacova S."/>
            <person name="Villalvazo M."/>
            <person name="Haas B.J."/>
            <person name="Pertea M."/>
            <person name="Feldblyum T.V."/>
            <person name="Utterback T.R."/>
            <person name="Shu C.L."/>
            <person name="Osoegawa K."/>
            <person name="de Jong P.J."/>
            <person name="Hrdy I."/>
            <person name="Horvathova L."/>
            <person name="Zubacova Z."/>
            <person name="Dolezal P."/>
            <person name="Malik S.B."/>
            <person name="Logsdon J.M. Jr."/>
            <person name="Henze K."/>
            <person name="Gupta A."/>
            <person name="Wang C.C."/>
            <person name="Dunne R.L."/>
            <person name="Upcroft J.A."/>
            <person name="Upcroft P."/>
            <person name="White O."/>
            <person name="Salzberg S.L."/>
            <person name="Tang P."/>
            <person name="Chiu C.-H."/>
            <person name="Lee Y.-S."/>
            <person name="Embley T.M."/>
            <person name="Coombs G.H."/>
            <person name="Mottram J.C."/>
            <person name="Tachezy J."/>
            <person name="Fraser-Liggett C.M."/>
            <person name="Johnson P.J."/>
        </authorList>
    </citation>
    <scope>NUCLEOTIDE SEQUENCE [LARGE SCALE GENOMIC DNA]</scope>
    <source>
        <strain evidence="2">G3</strain>
    </source>
</reference>
<accession>A2FFV4</accession>
<dbReference type="AlphaFoldDB" id="A2FFV4"/>
<feature type="compositionally biased region" description="Basic and acidic residues" evidence="1">
    <location>
        <begin position="1014"/>
        <end position="1039"/>
    </location>
</feature>
<dbReference type="OrthoDB" id="10559343at2759"/>
<reference evidence="2" key="1">
    <citation type="submission" date="2006-10" db="EMBL/GenBank/DDBJ databases">
        <authorList>
            <person name="Amadeo P."/>
            <person name="Zhao Q."/>
            <person name="Wortman J."/>
            <person name="Fraser-Liggett C."/>
            <person name="Carlton J."/>
        </authorList>
    </citation>
    <scope>NUCLEOTIDE SEQUENCE</scope>
    <source>
        <strain evidence="2">G3</strain>
    </source>
</reference>
<dbReference type="VEuPathDB" id="TrichDB:TVAGG3_0803130"/>
<gene>
    <name evidence="2" type="ORF">TVAG_227100</name>
</gene>
<dbReference type="KEGG" id="tva:4753983"/>
<dbReference type="VEuPathDB" id="TrichDB:TVAG_227100"/>
<name>A2FFV4_TRIV3</name>
<proteinExistence type="predicted"/>
<evidence type="ECO:0000256" key="1">
    <source>
        <dbReference type="SAM" id="MobiDB-lite"/>
    </source>
</evidence>
<dbReference type="Proteomes" id="UP000001542">
    <property type="component" value="Unassembled WGS sequence"/>
</dbReference>
<feature type="region of interest" description="Disordered" evidence="1">
    <location>
        <begin position="944"/>
        <end position="1056"/>
    </location>
</feature>
<dbReference type="RefSeq" id="XP_001309145.1">
    <property type="nucleotide sequence ID" value="XM_001309144.1"/>
</dbReference>
<keyword evidence="3" id="KW-1185">Reference proteome</keyword>
<feature type="compositionally biased region" description="Basic residues" evidence="1">
    <location>
        <begin position="1003"/>
        <end position="1013"/>
    </location>
</feature>
<dbReference type="EMBL" id="DS113769">
    <property type="protein sequence ID" value="EAX96215.1"/>
    <property type="molecule type" value="Genomic_DNA"/>
</dbReference>
<evidence type="ECO:0000313" key="3">
    <source>
        <dbReference type="Proteomes" id="UP000001542"/>
    </source>
</evidence>
<sequence>MSWSLNAPTAVPRSKKSFSIVSRKGVPVFIKPGKMYVYTNDGWQVDRTLATLHHKIASCYISQTGKYVVHLPKLTPLLAIHDTKSPPTLLNIPCPAYEPEQKEDAKLQTKIAPDGTSLLVANPFAQVKDVTYIFNGQNKPITDFATLVKQFVISDSGKIAAILLEDNIWVWQQLEEQYRCVGFWTNLNAEQHFPGGFHMAQENPITIFKSLAVFDNPDEGKGACFITAVLPPSKPWDTIYLFNSICNFNYGYQPKFSRQSITLPVTEGKATPRLWWSPCCRILVVAIAKNLVMLTRDLEMIAIIPLIDIFKSDDSEVAWLAWSTNLQFFVVTTYTGLIGAITRHGKSLKHKICHMSPFDDEKSAPLGCYCDSDLGNVFIIYSRTKFRHFTIREQLFEHNIENIISMPFPNRLACKYHKTALELIRNIEKDESIEDFCKLIYFADVFRLFYFKSPLRYEILEVIKSVCDSFLKSGKNDALCFFIIRAALKITNETFPALDDVMKMLSTSSNPRDRLLLRILDEEVSRRDWCIKSIANVKEITFYDNSEEGTAGAATMAPPHHNRDVDVIKVIKFINGLLFKREFDATLDDVDIDLNVILEMLIELGRFDRALHIARHPSIESGVPNVFARVISLHPTNAASLYKTMLMCIELDHNQEDDIRALCLNALLNIMRQRIADTAPNYRDKDEIAVSDLCMAEEALELPIPENINECQDFGVVSALAFCATGFQNASYFFNGRSVMIPSVLRGPTRELFRLLWFIRWRHNAFQESIVKGHPGDAALRLLEFPEFINVEQSRAMIEQMFENDNNLFSPDVYEHYITDKDKDFELDPDFVDFACEFAARLTQKDLTDVSIAVLGFIAREEDIPHSTILLAAVVSHLLPWLRTAIPLAMTGFDMPMVVPNSLLEIEDFSFPRYKPKLTMPSPEEKKKPDVVIQSVEVLDETPISAESMADYNSSDDDEFKPPPMDLPLAKPGPGGDYLSEGEEDLRPKKEKVKKEKSESEKKKKKKSKHKPEVKKVQRDRPRLRLIDVDPDAAVKEKGPPPGQPRLISVTPPAPMVPSGYGPSIPPTPEEMRQNLPGPGFGIPMLGPAMPPYTPSVYMPAQNGQGPAFGPIWDMDPSLFNRNFPKPCPNIPLEKNRNGGYSSQGVQAKPEFNPHTEYVMVSKEKEHEMDTQSVSDFSFSSAGPEYPALDPFPFDDELSRRVERLLNEPYIQETVIRRQRIVRKGANLDDEPTKDF</sequence>
<feature type="compositionally biased region" description="Basic and acidic residues" evidence="1">
    <location>
        <begin position="985"/>
        <end position="1002"/>
    </location>
</feature>
<dbReference type="InParanoid" id="A2FFV4"/>
<evidence type="ECO:0000313" key="2">
    <source>
        <dbReference type="EMBL" id="EAX96215.1"/>
    </source>
</evidence>
<organism evidence="2 3">
    <name type="scientific">Trichomonas vaginalis (strain ATCC PRA-98 / G3)</name>
    <dbReference type="NCBI Taxonomy" id="412133"/>
    <lineage>
        <taxon>Eukaryota</taxon>
        <taxon>Metamonada</taxon>
        <taxon>Parabasalia</taxon>
        <taxon>Trichomonadida</taxon>
        <taxon>Trichomonadidae</taxon>
        <taxon>Trichomonas</taxon>
    </lineage>
</organism>
<protein>
    <submittedName>
        <fullName evidence="2">Uncharacterized protein</fullName>
    </submittedName>
</protein>